<evidence type="ECO:0000313" key="3">
    <source>
        <dbReference type="Proteomes" id="UP000546701"/>
    </source>
</evidence>
<dbReference type="Gene3D" id="3.10.129.10">
    <property type="entry name" value="Hotdog Thioesterase"/>
    <property type="match status" value="1"/>
</dbReference>
<name>A0A7W9BUH0_9SPHN</name>
<proteinExistence type="predicted"/>
<sequence>MTALPPYAQLLGLTIDQDVTSDRPPRLVMPPADHLAGRPGFLHGGALSGLLEMAAILAARHTFGDEPVAIKPIGMTVDFLRGARFAPTYARGHLVRNGARIAAVTVEAWQDDETKPVATARMNLSLTR</sequence>
<feature type="domain" description="Acyl-CoA thioesterase-like N-terminal HotDog" evidence="1">
    <location>
        <begin position="40"/>
        <end position="121"/>
    </location>
</feature>
<dbReference type="Pfam" id="PF13622">
    <property type="entry name" value="4HBT_3"/>
    <property type="match status" value="1"/>
</dbReference>
<accession>A0A7W9BUH0</accession>
<organism evidence="2 3">
    <name type="scientific">Sphingomonas prati</name>
    <dbReference type="NCBI Taxonomy" id="1843237"/>
    <lineage>
        <taxon>Bacteria</taxon>
        <taxon>Pseudomonadati</taxon>
        <taxon>Pseudomonadota</taxon>
        <taxon>Alphaproteobacteria</taxon>
        <taxon>Sphingomonadales</taxon>
        <taxon>Sphingomonadaceae</taxon>
        <taxon>Sphingomonas</taxon>
    </lineage>
</organism>
<comment type="caution">
    <text evidence="2">The sequence shown here is derived from an EMBL/GenBank/DDBJ whole genome shotgun (WGS) entry which is preliminary data.</text>
</comment>
<keyword evidence="3" id="KW-1185">Reference proteome</keyword>
<dbReference type="SUPFAM" id="SSF54637">
    <property type="entry name" value="Thioesterase/thiol ester dehydrase-isomerase"/>
    <property type="match status" value="1"/>
</dbReference>
<dbReference type="CDD" id="cd03443">
    <property type="entry name" value="PaaI_thioesterase"/>
    <property type="match status" value="1"/>
</dbReference>
<dbReference type="InterPro" id="IPR049449">
    <property type="entry name" value="TesB_ACOT8-like_N"/>
</dbReference>
<dbReference type="OrthoDB" id="9813158at2"/>
<dbReference type="AlphaFoldDB" id="A0A7W9BUH0"/>
<protein>
    <submittedName>
        <fullName evidence="2">Uncharacterized protein (TIGR00369 family)</fullName>
    </submittedName>
</protein>
<evidence type="ECO:0000259" key="1">
    <source>
        <dbReference type="Pfam" id="PF13622"/>
    </source>
</evidence>
<reference evidence="2 3" key="1">
    <citation type="submission" date="2020-08" db="EMBL/GenBank/DDBJ databases">
        <title>Genomic Encyclopedia of Type Strains, Phase IV (KMG-IV): sequencing the most valuable type-strain genomes for metagenomic binning, comparative biology and taxonomic classification.</title>
        <authorList>
            <person name="Goeker M."/>
        </authorList>
    </citation>
    <scope>NUCLEOTIDE SEQUENCE [LARGE SCALE GENOMIC DNA]</scope>
    <source>
        <strain evidence="2 3">DSM 103336</strain>
    </source>
</reference>
<dbReference type="RefSeq" id="WP_157177118.1">
    <property type="nucleotide sequence ID" value="NZ_BMJP01000005.1"/>
</dbReference>
<dbReference type="InterPro" id="IPR029069">
    <property type="entry name" value="HotDog_dom_sf"/>
</dbReference>
<dbReference type="Proteomes" id="UP000546701">
    <property type="component" value="Unassembled WGS sequence"/>
</dbReference>
<evidence type="ECO:0000313" key="2">
    <source>
        <dbReference type="EMBL" id="MBB5730349.1"/>
    </source>
</evidence>
<gene>
    <name evidence="2" type="ORF">FHS99_002852</name>
</gene>
<dbReference type="EMBL" id="JACIJR010000007">
    <property type="protein sequence ID" value="MBB5730349.1"/>
    <property type="molecule type" value="Genomic_DNA"/>
</dbReference>